<comment type="subcellular location">
    <subcellularLocation>
        <location evidence="1 10">Cytoplasm</location>
    </subcellularLocation>
</comment>
<dbReference type="Pfam" id="PF19269">
    <property type="entry name" value="Anticodon_2"/>
    <property type="match status" value="1"/>
</dbReference>
<evidence type="ECO:0000256" key="10">
    <source>
        <dbReference type="HAMAP-Rule" id="MF_00022"/>
    </source>
</evidence>
<dbReference type="GO" id="GO:0004818">
    <property type="term" value="F:glutamate-tRNA ligase activity"/>
    <property type="evidence" value="ECO:0007669"/>
    <property type="project" value="UniProtKB-UniRule"/>
</dbReference>
<dbReference type="InterPro" id="IPR020751">
    <property type="entry name" value="aa-tRNA-synth_I_codon-bd_sub2"/>
</dbReference>
<evidence type="ECO:0000313" key="13">
    <source>
        <dbReference type="EMBL" id="TVO64683.1"/>
    </source>
</evidence>
<dbReference type="InterPro" id="IPR033910">
    <property type="entry name" value="GluRS_core"/>
</dbReference>
<dbReference type="InterPro" id="IPR020058">
    <property type="entry name" value="Glu/Gln-tRNA-synth_Ib_cat-dom"/>
</dbReference>
<dbReference type="GO" id="GO:0005524">
    <property type="term" value="F:ATP binding"/>
    <property type="evidence" value="ECO:0007669"/>
    <property type="project" value="UniProtKB-UniRule"/>
</dbReference>
<evidence type="ECO:0000259" key="12">
    <source>
        <dbReference type="Pfam" id="PF19269"/>
    </source>
</evidence>
<evidence type="ECO:0000256" key="3">
    <source>
        <dbReference type="ARBA" id="ARBA00011245"/>
    </source>
</evidence>
<dbReference type="Gene3D" id="3.40.50.620">
    <property type="entry name" value="HUPs"/>
    <property type="match status" value="1"/>
</dbReference>
<dbReference type="PRINTS" id="PR00987">
    <property type="entry name" value="TRNASYNTHGLU"/>
</dbReference>
<sequence length="474" mass="52963">MSVTTRFAPSPTGYLHIGGARTALFCWLYARRHGGRFVLRVEDTDRERSTPEAINAILEGMSWLGIDYDEGPLYQTERFARYGEVIDRMLEEGTAYRCYCSRERLDQLRADQQARKVKPRYDGRCRHLTERPADAEGDPVIRFRQPHEGHTVVDDQVKGRVAFDNAELDDLIIARADGSPTYNFVVVVDDMDMGISHVIRGDDHLNNSARQANILKALGVEPPVYAHVPMILDAQGKKLSKRTGAASVMEYRDAGYLPEAVINYLVRLGWAHGDQEVFTLDELIEYFDIGEINHSASSLNPSKLDWLNQHYLKTLPPAHVARHFAWHLGALGIDPGAADAPNIEAVVSAQAERSKTLVEMAENSRFLYTEPQAYDEKAARKHLLGAGDVLDALTNALAEVEHWKADAIHQAITGVAEEQGLKMGKVAQPLRVAVSGGPVSPPIDITLELLGREAVLRRLVRAREWVDQPELDRH</sequence>
<comment type="similarity">
    <text evidence="2 10">Belongs to the class-I aminoacyl-tRNA synthetase family. Glutamate--tRNA ligase type 1 subfamily.</text>
</comment>
<feature type="binding site" evidence="10">
    <location>
        <position position="241"/>
    </location>
    <ligand>
        <name>ATP</name>
        <dbReference type="ChEBI" id="CHEBI:30616"/>
    </ligand>
</feature>
<dbReference type="InterPro" id="IPR001412">
    <property type="entry name" value="aa-tRNA-synth_I_CS"/>
</dbReference>
<proteinExistence type="inferred from homology"/>
<feature type="short sequence motif" description="'HIGH' region" evidence="10">
    <location>
        <begin position="9"/>
        <end position="19"/>
    </location>
</feature>
<dbReference type="GO" id="GO:0000049">
    <property type="term" value="F:tRNA binding"/>
    <property type="evidence" value="ECO:0007669"/>
    <property type="project" value="InterPro"/>
</dbReference>
<accession>A0A557RHQ0</accession>
<gene>
    <name evidence="10 13" type="primary">gltX</name>
    <name evidence="13" type="ORF">FPL11_08535</name>
</gene>
<comment type="catalytic activity">
    <reaction evidence="10">
        <text>tRNA(Glu) + L-glutamate + ATP = L-glutamyl-tRNA(Glu) + AMP + diphosphate</text>
        <dbReference type="Rhea" id="RHEA:23540"/>
        <dbReference type="Rhea" id="RHEA-COMP:9663"/>
        <dbReference type="Rhea" id="RHEA-COMP:9680"/>
        <dbReference type="ChEBI" id="CHEBI:29985"/>
        <dbReference type="ChEBI" id="CHEBI:30616"/>
        <dbReference type="ChEBI" id="CHEBI:33019"/>
        <dbReference type="ChEBI" id="CHEBI:78442"/>
        <dbReference type="ChEBI" id="CHEBI:78520"/>
        <dbReference type="ChEBI" id="CHEBI:456215"/>
        <dbReference type="EC" id="6.1.1.17"/>
    </reaction>
</comment>
<organism evidence="13 14">
    <name type="scientific">Spiribacter aquaticus</name>
    <dbReference type="NCBI Taxonomy" id="1935996"/>
    <lineage>
        <taxon>Bacteria</taxon>
        <taxon>Pseudomonadati</taxon>
        <taxon>Pseudomonadota</taxon>
        <taxon>Gammaproteobacteria</taxon>
        <taxon>Chromatiales</taxon>
        <taxon>Ectothiorhodospiraceae</taxon>
        <taxon>Spiribacter</taxon>
    </lineage>
</organism>
<evidence type="ECO:0000256" key="9">
    <source>
        <dbReference type="ARBA" id="ARBA00023146"/>
    </source>
</evidence>
<dbReference type="Proteomes" id="UP000316688">
    <property type="component" value="Unassembled WGS sequence"/>
</dbReference>
<comment type="caution">
    <text evidence="13">The sequence shown here is derived from an EMBL/GenBank/DDBJ whole genome shotgun (WGS) entry which is preliminary data.</text>
</comment>
<comment type="cofactor">
    <cofactor evidence="10">
        <name>Zn(2+)</name>
        <dbReference type="ChEBI" id="CHEBI:29105"/>
    </cofactor>
    <text evidence="10">Binds 1 zinc ion per subunit.</text>
</comment>
<dbReference type="InterPro" id="IPR000924">
    <property type="entry name" value="Glu/Gln-tRNA-synth"/>
</dbReference>
<dbReference type="RefSeq" id="WP_144348224.1">
    <property type="nucleotide sequence ID" value="NZ_VMKP01000003.1"/>
</dbReference>
<keyword evidence="8 10" id="KW-0648">Protein biosynthesis</keyword>
<dbReference type="NCBIfam" id="TIGR00464">
    <property type="entry name" value="gltX_bact"/>
    <property type="match status" value="1"/>
</dbReference>
<feature type="short sequence motif" description="'KMSKS' region" evidence="10">
    <location>
        <begin position="238"/>
        <end position="242"/>
    </location>
</feature>
<evidence type="ECO:0000256" key="2">
    <source>
        <dbReference type="ARBA" id="ARBA00007894"/>
    </source>
</evidence>
<feature type="domain" description="Glutamyl/glutaminyl-tRNA synthetase class Ib catalytic" evidence="11">
    <location>
        <begin position="3"/>
        <end position="306"/>
    </location>
</feature>
<evidence type="ECO:0000256" key="8">
    <source>
        <dbReference type="ARBA" id="ARBA00022917"/>
    </source>
</evidence>
<dbReference type="AlphaFoldDB" id="A0A557RHQ0"/>
<dbReference type="InterPro" id="IPR008925">
    <property type="entry name" value="aa_tRNA-synth_I_cd-bd_sf"/>
</dbReference>
<evidence type="ECO:0000259" key="11">
    <source>
        <dbReference type="Pfam" id="PF00749"/>
    </source>
</evidence>
<keyword evidence="5 10" id="KW-0436">Ligase</keyword>
<reference evidence="13 14" key="1">
    <citation type="submission" date="2019-07" db="EMBL/GenBank/DDBJ databases">
        <title>Reclasification of Spiribacter aquaticus.</title>
        <authorList>
            <person name="Leon M.J."/>
            <person name="Sanchez-Porro C."/>
            <person name="Ventosa A."/>
        </authorList>
    </citation>
    <scope>NUCLEOTIDE SEQUENCE [LARGE SCALE GENOMIC DNA]</scope>
    <source>
        <strain evidence="13 14">SP30</strain>
    </source>
</reference>
<dbReference type="CDD" id="cd00808">
    <property type="entry name" value="GluRS_core"/>
    <property type="match status" value="1"/>
</dbReference>
<keyword evidence="4 10" id="KW-0963">Cytoplasm</keyword>
<dbReference type="HAMAP" id="MF_00022">
    <property type="entry name" value="Glu_tRNA_synth_type1"/>
    <property type="match status" value="1"/>
</dbReference>
<dbReference type="SUPFAM" id="SSF48163">
    <property type="entry name" value="An anticodon-binding domain of class I aminoacyl-tRNA synthetases"/>
    <property type="match status" value="1"/>
</dbReference>
<dbReference type="GO" id="GO:0008270">
    <property type="term" value="F:zinc ion binding"/>
    <property type="evidence" value="ECO:0007669"/>
    <property type="project" value="UniProtKB-UniRule"/>
</dbReference>
<feature type="binding site" evidence="10">
    <location>
        <position position="125"/>
    </location>
    <ligand>
        <name>Zn(2+)</name>
        <dbReference type="ChEBI" id="CHEBI:29105"/>
    </ligand>
</feature>
<dbReference type="FunFam" id="3.40.50.620:FF:000007">
    <property type="entry name" value="Glutamate--tRNA ligase"/>
    <property type="match status" value="1"/>
</dbReference>
<dbReference type="EC" id="6.1.1.17" evidence="10"/>
<comment type="subunit">
    <text evidence="3 10">Monomer.</text>
</comment>
<protein>
    <recommendedName>
        <fullName evidence="10">Glutamate--tRNA ligase</fullName>
        <ecNumber evidence="10">6.1.1.17</ecNumber>
    </recommendedName>
    <alternativeName>
        <fullName evidence="10">Glutamyl-tRNA synthetase</fullName>
        <shortName evidence="10">GluRS</shortName>
    </alternativeName>
</protein>
<dbReference type="PANTHER" id="PTHR43311:SF2">
    <property type="entry name" value="GLUTAMATE--TRNA LIGASE, MITOCHONDRIAL-RELATED"/>
    <property type="match status" value="1"/>
</dbReference>
<dbReference type="Pfam" id="PF00749">
    <property type="entry name" value="tRNA-synt_1c"/>
    <property type="match status" value="1"/>
</dbReference>
<evidence type="ECO:0000256" key="7">
    <source>
        <dbReference type="ARBA" id="ARBA00022840"/>
    </source>
</evidence>
<feature type="binding site" evidence="10">
    <location>
        <position position="127"/>
    </location>
    <ligand>
        <name>Zn(2+)</name>
        <dbReference type="ChEBI" id="CHEBI:29105"/>
    </ligand>
</feature>
<evidence type="ECO:0000313" key="14">
    <source>
        <dbReference type="Proteomes" id="UP000316688"/>
    </source>
</evidence>
<dbReference type="Gene3D" id="1.10.10.350">
    <property type="match status" value="1"/>
</dbReference>
<dbReference type="PROSITE" id="PS00178">
    <property type="entry name" value="AA_TRNA_LIGASE_I"/>
    <property type="match status" value="1"/>
</dbReference>
<evidence type="ECO:0000256" key="1">
    <source>
        <dbReference type="ARBA" id="ARBA00004496"/>
    </source>
</evidence>
<keyword evidence="10" id="KW-0862">Zinc</keyword>
<feature type="binding site" evidence="10">
    <location>
        <position position="98"/>
    </location>
    <ligand>
        <name>Zn(2+)</name>
        <dbReference type="ChEBI" id="CHEBI:29105"/>
    </ligand>
</feature>
<dbReference type="GO" id="GO:0005829">
    <property type="term" value="C:cytosol"/>
    <property type="evidence" value="ECO:0007669"/>
    <property type="project" value="TreeGrafter"/>
</dbReference>
<keyword evidence="14" id="KW-1185">Reference proteome</keyword>
<keyword evidence="7 10" id="KW-0067">ATP-binding</keyword>
<dbReference type="GO" id="GO:0006424">
    <property type="term" value="P:glutamyl-tRNA aminoacylation"/>
    <property type="evidence" value="ECO:0007669"/>
    <property type="project" value="UniProtKB-UniRule"/>
</dbReference>
<name>A0A557RHQ0_9GAMM</name>
<dbReference type="InterPro" id="IPR014729">
    <property type="entry name" value="Rossmann-like_a/b/a_fold"/>
</dbReference>
<feature type="binding site" evidence="10">
    <location>
        <position position="100"/>
    </location>
    <ligand>
        <name>Zn(2+)</name>
        <dbReference type="ChEBI" id="CHEBI:29105"/>
    </ligand>
</feature>
<keyword evidence="10" id="KW-0479">Metal-binding</keyword>
<dbReference type="PANTHER" id="PTHR43311">
    <property type="entry name" value="GLUTAMATE--TRNA LIGASE"/>
    <property type="match status" value="1"/>
</dbReference>
<dbReference type="InterPro" id="IPR004527">
    <property type="entry name" value="Glu-tRNA-ligase_bac/mito"/>
</dbReference>
<evidence type="ECO:0000256" key="5">
    <source>
        <dbReference type="ARBA" id="ARBA00022598"/>
    </source>
</evidence>
<feature type="domain" description="Aminoacyl-tRNA synthetase class I anticodon-binding" evidence="12">
    <location>
        <begin position="328"/>
        <end position="462"/>
    </location>
</feature>
<dbReference type="EMBL" id="VMKP01000003">
    <property type="protein sequence ID" value="TVO64683.1"/>
    <property type="molecule type" value="Genomic_DNA"/>
</dbReference>
<dbReference type="SUPFAM" id="SSF52374">
    <property type="entry name" value="Nucleotidylyl transferase"/>
    <property type="match status" value="1"/>
</dbReference>
<keyword evidence="9 10" id="KW-0030">Aminoacyl-tRNA synthetase</keyword>
<keyword evidence="6 10" id="KW-0547">Nucleotide-binding</keyword>
<dbReference type="InterPro" id="IPR049940">
    <property type="entry name" value="GluQ/Sye"/>
</dbReference>
<evidence type="ECO:0000256" key="4">
    <source>
        <dbReference type="ARBA" id="ARBA00022490"/>
    </source>
</evidence>
<evidence type="ECO:0000256" key="6">
    <source>
        <dbReference type="ARBA" id="ARBA00022741"/>
    </source>
</evidence>
<dbReference type="NCBIfam" id="NF004315">
    <property type="entry name" value="PRK05710.1-4"/>
    <property type="match status" value="1"/>
</dbReference>
<comment type="function">
    <text evidence="10">Catalyzes the attachment of glutamate to tRNA(Glu) in a two-step reaction: glutamate is first activated by ATP to form Glu-AMP and then transferred to the acceptor end of tRNA(Glu).</text>
</comment>
<dbReference type="InterPro" id="IPR045462">
    <property type="entry name" value="aa-tRNA-synth_I_cd-bd"/>
</dbReference>